<dbReference type="EMBL" id="BAABGA010000008">
    <property type="protein sequence ID" value="GAA4445639.1"/>
    <property type="molecule type" value="Genomic_DNA"/>
</dbReference>
<dbReference type="Proteomes" id="UP001500840">
    <property type="component" value="Unassembled WGS sequence"/>
</dbReference>
<reference evidence="2" key="1">
    <citation type="journal article" date="2019" name="Int. J. Syst. Evol. Microbiol.">
        <title>The Global Catalogue of Microorganisms (GCM) 10K type strain sequencing project: providing services to taxonomists for standard genome sequencing and annotation.</title>
        <authorList>
            <consortium name="The Broad Institute Genomics Platform"/>
            <consortium name="The Broad Institute Genome Sequencing Center for Infectious Disease"/>
            <person name="Wu L."/>
            <person name="Ma J."/>
        </authorList>
    </citation>
    <scope>NUCLEOTIDE SEQUENCE [LARGE SCALE GENOMIC DNA]</scope>
    <source>
        <strain evidence="2">JCM 17759</strain>
    </source>
</reference>
<evidence type="ECO:0000313" key="2">
    <source>
        <dbReference type="Proteomes" id="UP001500840"/>
    </source>
</evidence>
<keyword evidence="2" id="KW-1185">Reference proteome</keyword>
<name>A0ABP8M9C2_9BACT</name>
<organism evidence="1 2">
    <name type="scientific">Novipirellula rosea</name>
    <dbReference type="NCBI Taxonomy" id="1031540"/>
    <lineage>
        <taxon>Bacteria</taxon>
        <taxon>Pseudomonadati</taxon>
        <taxon>Planctomycetota</taxon>
        <taxon>Planctomycetia</taxon>
        <taxon>Pirellulales</taxon>
        <taxon>Pirellulaceae</taxon>
        <taxon>Novipirellula</taxon>
    </lineage>
</organism>
<gene>
    <name evidence="1" type="ORF">GCM10023156_05500</name>
</gene>
<comment type="caution">
    <text evidence="1">The sequence shown here is derived from an EMBL/GenBank/DDBJ whole genome shotgun (WGS) entry which is preliminary data.</text>
</comment>
<accession>A0ABP8M9C2</accession>
<sequence>MTSAHLVCHDCQLTLHLGAIKYAADEKRIGFSHGKYSPSELAALIEAFIAVHLEHDVETYAEQDFDTQDWSRYTALRPMPTMPTEIAPVDTMNIGPIVVRIEPHDGPSNDP</sequence>
<dbReference type="RefSeq" id="WP_345319173.1">
    <property type="nucleotide sequence ID" value="NZ_BAABGA010000008.1"/>
</dbReference>
<protein>
    <submittedName>
        <fullName evidence="1">Uncharacterized protein</fullName>
    </submittedName>
</protein>
<evidence type="ECO:0000313" key="1">
    <source>
        <dbReference type="EMBL" id="GAA4445639.1"/>
    </source>
</evidence>
<proteinExistence type="predicted"/>